<feature type="transmembrane region" description="Helical" evidence="1">
    <location>
        <begin position="24"/>
        <end position="44"/>
    </location>
</feature>
<keyword evidence="1" id="KW-1133">Transmembrane helix</keyword>
<dbReference type="Proteomes" id="UP000051048">
    <property type="component" value="Unassembled WGS sequence"/>
</dbReference>
<keyword evidence="1" id="KW-0812">Transmembrane</keyword>
<feature type="transmembrane region" description="Helical" evidence="1">
    <location>
        <begin position="333"/>
        <end position="352"/>
    </location>
</feature>
<comment type="caution">
    <text evidence="2">The sequence shown here is derived from an EMBL/GenBank/DDBJ whole genome shotgun (WGS) entry which is preliminary data.</text>
</comment>
<gene>
    <name evidence="2" type="ORF">FC36_GL000687</name>
</gene>
<dbReference type="STRING" id="1423740.FC36_GL000687"/>
<dbReference type="PANTHER" id="PTHR38454:SF1">
    <property type="entry name" value="INTEGRAL MEMBRANE PROTEIN"/>
    <property type="match status" value="1"/>
</dbReference>
<organism evidence="2 3">
    <name type="scientific">Ligilactobacillus equi DSM 15833 = JCM 10991</name>
    <dbReference type="NCBI Taxonomy" id="1423740"/>
    <lineage>
        <taxon>Bacteria</taxon>
        <taxon>Bacillati</taxon>
        <taxon>Bacillota</taxon>
        <taxon>Bacilli</taxon>
        <taxon>Lactobacillales</taxon>
        <taxon>Lactobacillaceae</taxon>
        <taxon>Ligilactobacillus</taxon>
    </lineage>
</organism>
<protein>
    <submittedName>
        <fullName evidence="2">Uncharacterized protein</fullName>
    </submittedName>
</protein>
<dbReference type="EMBL" id="AZFH01000001">
    <property type="protein sequence ID" value="KRL85315.1"/>
    <property type="molecule type" value="Genomic_DNA"/>
</dbReference>
<feature type="transmembrane region" description="Helical" evidence="1">
    <location>
        <begin position="274"/>
        <end position="293"/>
    </location>
</feature>
<feature type="transmembrane region" description="Helical" evidence="1">
    <location>
        <begin position="157"/>
        <end position="187"/>
    </location>
</feature>
<feature type="transmembrane region" description="Helical" evidence="1">
    <location>
        <begin position="96"/>
        <end position="118"/>
    </location>
</feature>
<feature type="transmembrane region" description="Helical" evidence="1">
    <location>
        <begin position="946"/>
        <end position="967"/>
    </location>
</feature>
<feature type="transmembrane region" description="Helical" evidence="1">
    <location>
        <begin position="125"/>
        <end position="145"/>
    </location>
</feature>
<feature type="transmembrane region" description="Helical" evidence="1">
    <location>
        <begin position="305"/>
        <end position="326"/>
    </location>
</feature>
<sequence length="974" mass="110817">MKTNSRGGFFVHFSFEKKKRSKLYLSYTLFFLVGAFFMYGTYLITGHALIWDIDAANQHLPLLESYRQLVLDFWKHPNLTTWSLKMGLGSDTFQVYSYYVIGDLFNYLTLLIPAKFLVVAYQALIGLRLYFAGLSFIFVASHFNFQKRNLIAGAGVYLFNAFVLYASVAHPFFTTPFIIFPLLIWGIERVLQKKSAWPLLAVFTWMLISNFYFAFMLGIGALLYLALRVGFTYRHTLNYPQVFAKLAWATIIALLLAAGLLIPELYAVTSSTRAAASFANGLTFYPLYYYLALPSQLINGGNRDFYFWSALGFASIAFYAVTYVVIHAKRYPILCASFALSLVMFLLPFFGALFNGGMSPSNRWSLMLCLPMALAVCLLLEEAPNLSARTLKIFSLATLVYLIWISGNYFFDNDQKIFIPIIFLLVTLGFLYAQAYQINRHPQTLTGLVLINLLLNIVYYEAPYNGGFTDEALATGTYEKLANNRYDGLDSDLTASDNYRVSTISHNYYLGANYDMYNTLNASVHSITSYYSLQNKYLGNFMRSLQNIQYEATRPTQQVDDRSILNNFLGVQYIFSKINRDNSQKVPANYFLDRTSRKITDVNGQSSHDQQTRRYRTNLAFPLVYFQNQVFTPQHYRQLTASQKERALAEGVLVSQKASQNLPKKNLKDVTSQVIEVPIKIVSSRGNRISSQDLIKEDTNERYQILVAPTSKDFSAKDRQELLKKLANSEIHLEVTNIKYHPFSLQEQLALEKRNNYYAQTNGFMDQNLLALRYKYFHYHILQGSPDPSYTLAFETRNGTEEIVQRKQSSTSFYQVIKNGTVNLGSFSELPSSITFTPSKLGHYDFKLKLVALPLGENSSYQKQVQAIQRHSLQNFKVTPTGFSGNITINHAGILTSSIPYSPAWQVKVDNHKQTVLKTNQAFVGVKLKPGKHRVQFSYTIPGLKAGFYLSGLGLILLAISALISLFNRRRKSV</sequence>
<evidence type="ECO:0000256" key="1">
    <source>
        <dbReference type="SAM" id="Phobius"/>
    </source>
</evidence>
<dbReference type="PANTHER" id="PTHR38454">
    <property type="entry name" value="INTEGRAL MEMBRANE PROTEIN-RELATED"/>
    <property type="match status" value="1"/>
</dbReference>
<proteinExistence type="predicted"/>
<keyword evidence="1" id="KW-0472">Membrane</keyword>
<dbReference type="InterPro" id="IPR018580">
    <property type="entry name" value="Uncharacterised_YfhO"/>
</dbReference>
<feature type="transmembrane region" description="Helical" evidence="1">
    <location>
        <begin position="417"/>
        <end position="433"/>
    </location>
</feature>
<feature type="transmembrane region" description="Helical" evidence="1">
    <location>
        <begin position="246"/>
        <end position="267"/>
    </location>
</feature>
<accession>A0A0R1U245</accession>
<dbReference type="Pfam" id="PF09586">
    <property type="entry name" value="YfhO"/>
    <property type="match status" value="1"/>
</dbReference>
<feature type="transmembrane region" description="Helical" evidence="1">
    <location>
        <begin position="199"/>
        <end position="226"/>
    </location>
</feature>
<evidence type="ECO:0000313" key="3">
    <source>
        <dbReference type="Proteomes" id="UP000051048"/>
    </source>
</evidence>
<evidence type="ECO:0000313" key="2">
    <source>
        <dbReference type="EMBL" id="KRL85315.1"/>
    </source>
</evidence>
<feature type="transmembrane region" description="Helical" evidence="1">
    <location>
        <begin position="393"/>
        <end position="411"/>
    </location>
</feature>
<reference evidence="2 3" key="1">
    <citation type="journal article" date="2015" name="Genome Announc.">
        <title>Expanding the biotechnology potential of lactobacilli through comparative genomics of 213 strains and associated genera.</title>
        <authorList>
            <person name="Sun Z."/>
            <person name="Harris H.M."/>
            <person name="McCann A."/>
            <person name="Guo C."/>
            <person name="Argimon S."/>
            <person name="Zhang W."/>
            <person name="Yang X."/>
            <person name="Jeffery I.B."/>
            <person name="Cooney J.C."/>
            <person name="Kagawa T.F."/>
            <person name="Liu W."/>
            <person name="Song Y."/>
            <person name="Salvetti E."/>
            <person name="Wrobel A."/>
            <person name="Rasinkangas P."/>
            <person name="Parkhill J."/>
            <person name="Rea M.C."/>
            <person name="O'Sullivan O."/>
            <person name="Ritari J."/>
            <person name="Douillard F.P."/>
            <person name="Paul Ross R."/>
            <person name="Yang R."/>
            <person name="Briner A.E."/>
            <person name="Felis G.E."/>
            <person name="de Vos W.M."/>
            <person name="Barrangou R."/>
            <person name="Klaenhammer T.R."/>
            <person name="Caufield P.W."/>
            <person name="Cui Y."/>
            <person name="Zhang H."/>
            <person name="O'Toole P.W."/>
        </authorList>
    </citation>
    <scope>NUCLEOTIDE SEQUENCE [LARGE SCALE GENOMIC DNA]</scope>
    <source>
        <strain evidence="2 3">DSM 15833</strain>
    </source>
</reference>
<name>A0A0R1U245_9LACO</name>
<dbReference type="PATRIC" id="fig|1423740.3.peg.734"/>
<dbReference type="AlphaFoldDB" id="A0A0R1U245"/>